<dbReference type="GO" id="GO:0016758">
    <property type="term" value="F:hexosyltransferase activity"/>
    <property type="evidence" value="ECO:0007669"/>
    <property type="project" value="TreeGrafter"/>
</dbReference>
<dbReference type="CDD" id="cd06533">
    <property type="entry name" value="Glyco_transf_WecG_TagA"/>
    <property type="match status" value="1"/>
</dbReference>
<dbReference type="PANTHER" id="PTHR34136">
    <property type="match status" value="1"/>
</dbReference>
<name>A0A941B9W2_9BURK</name>
<dbReference type="PANTHER" id="PTHR34136:SF1">
    <property type="entry name" value="UDP-N-ACETYL-D-MANNOSAMINURONIC ACID TRANSFERASE"/>
    <property type="match status" value="1"/>
</dbReference>
<proteinExistence type="predicted"/>
<gene>
    <name evidence="3" type="ORF">KAK03_01660</name>
</gene>
<dbReference type="Pfam" id="PF03808">
    <property type="entry name" value="Glyco_tran_WecG"/>
    <property type="match status" value="1"/>
</dbReference>
<evidence type="ECO:0000256" key="2">
    <source>
        <dbReference type="ARBA" id="ARBA00022679"/>
    </source>
</evidence>
<keyword evidence="1" id="KW-0328">Glycosyltransferase</keyword>
<evidence type="ECO:0000313" key="3">
    <source>
        <dbReference type="EMBL" id="MBQ0929175.1"/>
    </source>
</evidence>
<evidence type="ECO:0000256" key="1">
    <source>
        <dbReference type="ARBA" id="ARBA00022676"/>
    </source>
</evidence>
<dbReference type="NCBIfam" id="TIGR00696">
    <property type="entry name" value="wecG_tagA_cpsF"/>
    <property type="match status" value="1"/>
</dbReference>
<evidence type="ECO:0000313" key="4">
    <source>
        <dbReference type="Proteomes" id="UP000676246"/>
    </source>
</evidence>
<dbReference type="InterPro" id="IPR004629">
    <property type="entry name" value="WecG_TagA_CpsF"/>
</dbReference>
<dbReference type="EMBL" id="JAGQDD010000001">
    <property type="protein sequence ID" value="MBQ0929175.1"/>
    <property type="molecule type" value="Genomic_DNA"/>
</dbReference>
<keyword evidence="4" id="KW-1185">Reference proteome</keyword>
<comment type="caution">
    <text evidence="3">The sequence shown here is derived from an EMBL/GenBank/DDBJ whole genome shotgun (WGS) entry which is preliminary data.</text>
</comment>
<dbReference type="Proteomes" id="UP000676246">
    <property type="component" value="Unassembled WGS sequence"/>
</dbReference>
<accession>A0A941B9W2</accession>
<keyword evidence="2" id="KW-0808">Transferase</keyword>
<dbReference type="AlphaFoldDB" id="A0A941B9W2"/>
<sequence length="251" mass="28175">MAERNTVSVLGVPIDTLTWDTAVSRLLLWAERREGRVVGICNTHSVVTAHDDPLFGAVLQGADMNTADGAPVAWFMRLSGARGQQRINGPDLMWRTCQALDRAGAPSIFLYGNTEDTNRRLEAVLRTRFPDLTIAGSISPPFRDLTAEETAQHIAHINRSGAGIVWVSLGCPKQEVWMAKSRESVHAVMVGVGAAFDYHAGTIKRAPLWMQRAGLEWVHRLASEPRRLWRRYLYNNTQFVLRAVQTYVRRR</sequence>
<protein>
    <submittedName>
        <fullName evidence="3">WecB/TagA/CpsF family glycosyltransferase</fullName>
    </submittedName>
</protein>
<organism evidence="3 4">
    <name type="scientific">Ideonella alba</name>
    <dbReference type="NCBI Taxonomy" id="2824118"/>
    <lineage>
        <taxon>Bacteria</taxon>
        <taxon>Pseudomonadati</taxon>
        <taxon>Pseudomonadota</taxon>
        <taxon>Betaproteobacteria</taxon>
        <taxon>Burkholderiales</taxon>
        <taxon>Sphaerotilaceae</taxon>
        <taxon>Ideonella</taxon>
    </lineage>
</organism>
<reference evidence="3 4" key="1">
    <citation type="submission" date="2021-04" db="EMBL/GenBank/DDBJ databases">
        <title>The genome sequence of Ideonella sp. 3Y2.</title>
        <authorList>
            <person name="Liu Y."/>
        </authorList>
    </citation>
    <scope>NUCLEOTIDE SEQUENCE [LARGE SCALE GENOMIC DNA]</scope>
    <source>
        <strain evidence="3 4">3Y2</strain>
    </source>
</reference>